<reference evidence="1" key="2">
    <citation type="journal article" date="2019" name="IMA Fungus">
        <title>Genome sequencing and comparison of five Tilletia species to identify candidate genes for the detection of regulated species infecting wheat.</title>
        <authorList>
            <person name="Nguyen H.D.T."/>
            <person name="Sultana T."/>
            <person name="Kesanakurti P."/>
            <person name="Hambleton S."/>
        </authorList>
    </citation>
    <scope>NUCLEOTIDE SEQUENCE</scope>
    <source>
        <strain evidence="1">DAOMC 238032</strain>
    </source>
</reference>
<proteinExistence type="predicted"/>
<comment type="caution">
    <text evidence="1">The sequence shown here is derived from an EMBL/GenBank/DDBJ whole genome shotgun (WGS) entry which is preliminary data.</text>
</comment>
<dbReference type="Pfam" id="PF06666">
    <property type="entry name" value="DUF1173"/>
    <property type="match status" value="1"/>
</dbReference>
<name>A0A8T8SAI5_9BASI</name>
<evidence type="ECO:0000313" key="2">
    <source>
        <dbReference type="Proteomes" id="UP000077671"/>
    </source>
</evidence>
<dbReference type="Proteomes" id="UP000077671">
    <property type="component" value="Unassembled WGS sequence"/>
</dbReference>
<accession>A0A8T8SAI5</accession>
<sequence>MARRFHKRFAAEEELWKADDRDGHLMIAASFSIGSSGLPQIYEMSVMPVTREWLPYEGLDERTLVVQAVEERRHFVKGMRVNLGLEMPIASLTLTDTGTEATAVYLAHNLPEPRYDEALEQLMRTRGVHHTTWRPGDRLQVARGLAAPVAAAGTSASN</sequence>
<dbReference type="InterPro" id="IPR009553">
    <property type="entry name" value="DUF1173"/>
</dbReference>
<reference evidence="1" key="1">
    <citation type="submission" date="2016-04" db="EMBL/GenBank/DDBJ databases">
        <authorList>
            <person name="Nguyen H.D."/>
            <person name="Kesanakurti P."/>
            <person name="Cullis J."/>
            <person name="Levesque C.A."/>
            <person name="Hambleton S."/>
        </authorList>
    </citation>
    <scope>NUCLEOTIDE SEQUENCE</scope>
    <source>
        <strain evidence="1">DAOMC 238032</strain>
    </source>
</reference>
<organism evidence="1 2">
    <name type="scientific">Tilletia caries</name>
    <name type="common">wheat bunt fungus</name>
    <dbReference type="NCBI Taxonomy" id="13290"/>
    <lineage>
        <taxon>Eukaryota</taxon>
        <taxon>Fungi</taxon>
        <taxon>Dikarya</taxon>
        <taxon>Basidiomycota</taxon>
        <taxon>Ustilaginomycotina</taxon>
        <taxon>Exobasidiomycetes</taxon>
        <taxon>Tilletiales</taxon>
        <taxon>Tilletiaceae</taxon>
        <taxon>Tilletia</taxon>
    </lineage>
</organism>
<dbReference type="EMBL" id="LWDD02003914">
    <property type="protein sequence ID" value="KAE8236130.1"/>
    <property type="molecule type" value="Genomic_DNA"/>
</dbReference>
<protein>
    <submittedName>
        <fullName evidence="1">Uncharacterized protein</fullName>
    </submittedName>
</protein>
<gene>
    <name evidence="1" type="ORF">A4X03_0g9545</name>
</gene>
<evidence type="ECO:0000313" key="1">
    <source>
        <dbReference type="EMBL" id="KAE8236130.1"/>
    </source>
</evidence>
<dbReference type="AlphaFoldDB" id="A0A8T8SAI5"/>